<name>A0A8K0P7G7_LADFU</name>
<feature type="non-terminal residue" evidence="2">
    <location>
        <position position="128"/>
    </location>
</feature>
<evidence type="ECO:0000256" key="1">
    <source>
        <dbReference type="SAM" id="MobiDB-lite"/>
    </source>
</evidence>
<sequence>MNEAVRSTLKVKIEDDSGDGFQNENSMETHESLPGVPQSSTQGIARHSESLTCVSQSNTHEIIKDAESCLNAPQSNTQRVLRHSELPQSNLKIIRPSGQDPCHIIEEFSEMYSLITLPYLEQANLNLQ</sequence>
<accession>A0A8K0P7G7</accession>
<dbReference type="EMBL" id="KZ309064">
    <property type="protein sequence ID" value="KAG8236706.1"/>
    <property type="molecule type" value="Genomic_DNA"/>
</dbReference>
<reference evidence="2" key="2">
    <citation type="submission" date="2017-10" db="EMBL/GenBank/DDBJ databases">
        <title>Ladona fulva Genome sequencing and assembly.</title>
        <authorList>
            <person name="Murali S."/>
            <person name="Richards S."/>
            <person name="Bandaranaike D."/>
            <person name="Bellair M."/>
            <person name="Blankenburg K."/>
            <person name="Chao H."/>
            <person name="Dinh H."/>
            <person name="Doddapaneni H."/>
            <person name="Dugan-Rocha S."/>
            <person name="Elkadiri S."/>
            <person name="Gnanaolivu R."/>
            <person name="Hernandez B."/>
            <person name="Skinner E."/>
            <person name="Javaid M."/>
            <person name="Lee S."/>
            <person name="Li M."/>
            <person name="Ming W."/>
            <person name="Munidasa M."/>
            <person name="Muniz J."/>
            <person name="Nguyen L."/>
            <person name="Hughes D."/>
            <person name="Osuji N."/>
            <person name="Pu L.-L."/>
            <person name="Puazo M."/>
            <person name="Qu C."/>
            <person name="Quiroz J."/>
            <person name="Raj R."/>
            <person name="Weissenberger G."/>
            <person name="Xin Y."/>
            <person name="Zou X."/>
            <person name="Han Y."/>
            <person name="Worley K."/>
            <person name="Muzny D."/>
            <person name="Gibbs R."/>
        </authorList>
    </citation>
    <scope>NUCLEOTIDE SEQUENCE</scope>
    <source>
        <strain evidence="2">Sampled in the wild</strain>
    </source>
</reference>
<reference evidence="2" key="1">
    <citation type="submission" date="2013-04" db="EMBL/GenBank/DDBJ databases">
        <authorList>
            <person name="Qu J."/>
            <person name="Murali S.C."/>
            <person name="Bandaranaike D."/>
            <person name="Bellair M."/>
            <person name="Blankenburg K."/>
            <person name="Chao H."/>
            <person name="Dinh H."/>
            <person name="Doddapaneni H."/>
            <person name="Downs B."/>
            <person name="Dugan-Rocha S."/>
            <person name="Elkadiri S."/>
            <person name="Gnanaolivu R.D."/>
            <person name="Hernandez B."/>
            <person name="Javaid M."/>
            <person name="Jayaseelan J.C."/>
            <person name="Lee S."/>
            <person name="Li M."/>
            <person name="Ming W."/>
            <person name="Munidasa M."/>
            <person name="Muniz J."/>
            <person name="Nguyen L."/>
            <person name="Ongeri F."/>
            <person name="Osuji N."/>
            <person name="Pu L.-L."/>
            <person name="Puazo M."/>
            <person name="Qu C."/>
            <person name="Quiroz J."/>
            <person name="Raj R."/>
            <person name="Weissenberger G."/>
            <person name="Xin Y."/>
            <person name="Zou X."/>
            <person name="Han Y."/>
            <person name="Richards S."/>
            <person name="Worley K."/>
            <person name="Muzny D."/>
            <person name="Gibbs R."/>
        </authorList>
    </citation>
    <scope>NUCLEOTIDE SEQUENCE</scope>
    <source>
        <strain evidence="2">Sampled in the wild</strain>
    </source>
</reference>
<evidence type="ECO:0000313" key="2">
    <source>
        <dbReference type="EMBL" id="KAG8236706.1"/>
    </source>
</evidence>
<organism evidence="2 3">
    <name type="scientific">Ladona fulva</name>
    <name type="common">Scarce chaser dragonfly</name>
    <name type="synonym">Libellula fulva</name>
    <dbReference type="NCBI Taxonomy" id="123851"/>
    <lineage>
        <taxon>Eukaryota</taxon>
        <taxon>Metazoa</taxon>
        <taxon>Ecdysozoa</taxon>
        <taxon>Arthropoda</taxon>
        <taxon>Hexapoda</taxon>
        <taxon>Insecta</taxon>
        <taxon>Pterygota</taxon>
        <taxon>Palaeoptera</taxon>
        <taxon>Odonata</taxon>
        <taxon>Epiprocta</taxon>
        <taxon>Anisoptera</taxon>
        <taxon>Libelluloidea</taxon>
        <taxon>Libellulidae</taxon>
        <taxon>Ladona</taxon>
    </lineage>
</organism>
<gene>
    <name evidence="2" type="ORF">J437_LFUL017138</name>
</gene>
<evidence type="ECO:0000313" key="3">
    <source>
        <dbReference type="Proteomes" id="UP000792457"/>
    </source>
</evidence>
<keyword evidence="3" id="KW-1185">Reference proteome</keyword>
<protein>
    <submittedName>
        <fullName evidence="2">Uncharacterized protein</fullName>
    </submittedName>
</protein>
<comment type="caution">
    <text evidence="2">The sequence shown here is derived from an EMBL/GenBank/DDBJ whole genome shotgun (WGS) entry which is preliminary data.</text>
</comment>
<proteinExistence type="predicted"/>
<dbReference type="AlphaFoldDB" id="A0A8K0P7G7"/>
<feature type="region of interest" description="Disordered" evidence="1">
    <location>
        <begin position="1"/>
        <end position="46"/>
    </location>
</feature>
<dbReference type="Proteomes" id="UP000792457">
    <property type="component" value="Unassembled WGS sequence"/>
</dbReference>